<keyword evidence="1" id="KW-0472">Membrane</keyword>
<dbReference type="Pfam" id="PF04632">
    <property type="entry name" value="FUSC"/>
    <property type="match status" value="1"/>
</dbReference>
<dbReference type="GO" id="GO:0022857">
    <property type="term" value="F:transmembrane transporter activity"/>
    <property type="evidence" value="ECO:0007669"/>
    <property type="project" value="InterPro"/>
</dbReference>
<accession>A0A2L0PU02</accession>
<dbReference type="EMBL" id="CP014060">
    <property type="protein sequence ID" value="AUZ18201.1"/>
    <property type="molecule type" value="Genomic_DNA"/>
</dbReference>
<feature type="transmembrane region" description="Helical" evidence="1">
    <location>
        <begin position="430"/>
        <end position="450"/>
    </location>
</feature>
<dbReference type="InterPro" id="IPR006726">
    <property type="entry name" value="PHBA_efflux_AaeB/fusaric-R"/>
</dbReference>
<feature type="transmembrane region" description="Helical" evidence="1">
    <location>
        <begin position="511"/>
        <end position="529"/>
    </location>
</feature>
<keyword evidence="1" id="KW-1133">Transmembrane helix</keyword>
<dbReference type="Proteomes" id="UP000060602">
    <property type="component" value="Chromosome"/>
</dbReference>
<protein>
    <submittedName>
        <fullName evidence="2">FUSC family protein</fullName>
    </submittedName>
</protein>
<feature type="transmembrane region" description="Helical" evidence="1">
    <location>
        <begin position="84"/>
        <end position="101"/>
    </location>
</feature>
<keyword evidence="1" id="KW-0812">Transmembrane</keyword>
<organism evidence="2 3">
    <name type="scientific">Alcaligenes xylosoxydans xylosoxydans</name>
    <name type="common">Achromobacter xylosoxidans</name>
    <dbReference type="NCBI Taxonomy" id="85698"/>
    <lineage>
        <taxon>Bacteria</taxon>
        <taxon>Pseudomonadati</taxon>
        <taxon>Pseudomonadota</taxon>
        <taxon>Betaproteobacteria</taxon>
        <taxon>Burkholderiales</taxon>
        <taxon>Alcaligenaceae</taxon>
        <taxon>Achromobacter</taxon>
    </lineage>
</organism>
<dbReference type="GO" id="GO:0005886">
    <property type="term" value="C:plasma membrane"/>
    <property type="evidence" value="ECO:0007669"/>
    <property type="project" value="InterPro"/>
</dbReference>
<evidence type="ECO:0000256" key="1">
    <source>
        <dbReference type="SAM" id="Phobius"/>
    </source>
</evidence>
<feature type="transmembrane region" description="Helical" evidence="1">
    <location>
        <begin position="163"/>
        <end position="182"/>
    </location>
</feature>
<feature type="transmembrane region" description="Helical" evidence="1">
    <location>
        <begin position="382"/>
        <end position="400"/>
    </location>
</feature>
<reference evidence="3" key="1">
    <citation type="submission" date="2015-12" db="EMBL/GenBank/DDBJ databases">
        <title>FDA dAtabase for Regulatory Grade micrObial Sequences (FDA-ARGOS): Supporting development and validation of Infectious Disease Dx tests.</title>
        <authorList>
            <person name="Case J."/>
            <person name="Tallon L."/>
            <person name="Sadzewicz L."/>
            <person name="Sengamalay N."/>
            <person name="Ott S."/>
            <person name="Godinez A."/>
            <person name="Nagaraj S."/>
            <person name="Nadendla S."/>
            <person name="Sichtig H."/>
        </authorList>
    </citation>
    <scope>NUCLEOTIDE SEQUENCE [LARGE SCALE GENOMIC DNA]</scope>
    <source>
        <strain evidence="3">FDAARGOS_147</strain>
    </source>
</reference>
<dbReference type="RefSeq" id="WP_104021731.1">
    <property type="nucleotide sequence ID" value="NZ_CP014060.2"/>
</dbReference>
<proteinExistence type="predicted"/>
<sequence>MSEVRSAIADTSVSWPGRALALLSRLDLATPRSAYVARSTAAALLALAVAYLLELDTPFSAASTVLLVINPVQGAVIGKGAWRFIGTLVGMLAAVALMAVAGQQPLLFVLGFGAWLGLCVAAMTLLRHFRASGAVVAGYTIGLATYGAMGHPEHTFEHVMGRGATVMIGVVCLGLVSSLFSARTLRARLHAHYQRLAASVAGAIARQQGAAPADALAARQALIAEVYGVDDLLAAGKAESEDLAQRAAAVRNGMAALFGALVGGIPARADDGPAAQAVAALRAPLRQAWEEASQALTDGDLPRATELLRQARQQLAASLSDVRLADARQEATLLIAADRLGEQFDAYLDALGGLAALARQRPPAGAAPVRFHRDYAGALQNGLRSMAAIVLAGLFWLWSGWTDGDMMLLVLAPYCSLLATAGDPPAGARAFVRGVLYAVPAAWVCAFGVLPHLDGFALLAVALAVFWLPGILATSSPRTMLGGLAYLVAFNTLTAADNPMQYSMQAFANHAVAWVLATCFALLCFQVILPRHPGRDIARLRRVIRDDALALLRGKRLADAGWQQRQQHRVAQLGALLKGRPARLADALAQSLAALRVGLETQRIQRLLASRALPPQAQHLAQQGLDRLARGGAPASRRSLHARRAARLLAGQLDPAGPRRPAVQKAMAAFADIHWLIHGHAAYFDAHPFEEPPHAE</sequence>
<evidence type="ECO:0000313" key="2">
    <source>
        <dbReference type="EMBL" id="AUZ18201.1"/>
    </source>
</evidence>
<feature type="transmembrane region" description="Helical" evidence="1">
    <location>
        <begin position="456"/>
        <end position="473"/>
    </location>
</feature>
<name>A0A2L0PU02_ALCXX</name>
<feature type="transmembrane region" description="Helical" evidence="1">
    <location>
        <begin position="133"/>
        <end position="151"/>
    </location>
</feature>
<evidence type="ECO:0000313" key="3">
    <source>
        <dbReference type="Proteomes" id="UP000060602"/>
    </source>
</evidence>
<dbReference type="AlphaFoldDB" id="A0A2L0PU02"/>
<feature type="transmembrane region" description="Helical" evidence="1">
    <location>
        <begin position="107"/>
        <end position="126"/>
    </location>
</feature>
<gene>
    <name evidence="2" type="ORF">AL504_27130</name>
</gene>